<gene>
    <name evidence="1" type="ORF">RHMOL_Rhmol03G0160400</name>
</gene>
<accession>A0ACC0PF89</accession>
<protein>
    <submittedName>
        <fullName evidence="1">Uncharacterized protein</fullName>
    </submittedName>
</protein>
<organism evidence="1 2">
    <name type="scientific">Rhododendron molle</name>
    <name type="common">Chinese azalea</name>
    <name type="synonym">Azalea mollis</name>
    <dbReference type="NCBI Taxonomy" id="49168"/>
    <lineage>
        <taxon>Eukaryota</taxon>
        <taxon>Viridiplantae</taxon>
        <taxon>Streptophyta</taxon>
        <taxon>Embryophyta</taxon>
        <taxon>Tracheophyta</taxon>
        <taxon>Spermatophyta</taxon>
        <taxon>Magnoliopsida</taxon>
        <taxon>eudicotyledons</taxon>
        <taxon>Gunneridae</taxon>
        <taxon>Pentapetalae</taxon>
        <taxon>asterids</taxon>
        <taxon>Ericales</taxon>
        <taxon>Ericaceae</taxon>
        <taxon>Ericoideae</taxon>
        <taxon>Rhodoreae</taxon>
        <taxon>Rhododendron</taxon>
    </lineage>
</organism>
<keyword evidence="2" id="KW-1185">Reference proteome</keyword>
<sequence>MADGTISIEEGLGFKAIDSNEIRRKQRGISDPLSPIQLNPMPSGNLNRSSPTELEAHNPKYMKPIELGNPLVPNSNEAIRASSAAFETHKLFDLCPGALNPQVSPTLPSSSSGSGPITTIPSKQSSPSRKLQQAFFEEGLILEAEERARLQHQVVLDYEAKGPLVHGSSSQVHRPPTEVPQAYLVNPISPISIELQTPQNTSTSVDPVPSTSGFGIHSPTSTKNTSPSRKLQLVFMELLFCCFAAPDQLLLCHFEAAGCTSNLHSSVPLLLCRCVSAATVLNLFYSYCSEYVAASCGCLVHTCFWSRLVAHMHIV</sequence>
<comment type="caution">
    <text evidence="1">The sequence shown here is derived from an EMBL/GenBank/DDBJ whole genome shotgun (WGS) entry which is preliminary data.</text>
</comment>
<dbReference type="Proteomes" id="UP001062846">
    <property type="component" value="Chromosome 3"/>
</dbReference>
<dbReference type="EMBL" id="CM046390">
    <property type="protein sequence ID" value="KAI8564160.1"/>
    <property type="molecule type" value="Genomic_DNA"/>
</dbReference>
<evidence type="ECO:0000313" key="1">
    <source>
        <dbReference type="EMBL" id="KAI8564160.1"/>
    </source>
</evidence>
<evidence type="ECO:0000313" key="2">
    <source>
        <dbReference type="Proteomes" id="UP001062846"/>
    </source>
</evidence>
<proteinExistence type="predicted"/>
<name>A0ACC0PF89_RHOML</name>
<reference evidence="1" key="1">
    <citation type="submission" date="2022-02" db="EMBL/GenBank/DDBJ databases">
        <title>Plant Genome Project.</title>
        <authorList>
            <person name="Zhang R.-G."/>
        </authorList>
    </citation>
    <scope>NUCLEOTIDE SEQUENCE</scope>
    <source>
        <strain evidence="1">AT1</strain>
    </source>
</reference>